<feature type="transmembrane region" description="Helical" evidence="6">
    <location>
        <begin position="107"/>
        <end position="128"/>
    </location>
</feature>
<protein>
    <submittedName>
        <fullName evidence="8">MFS transporter</fullName>
    </submittedName>
</protein>
<dbReference type="InterPro" id="IPR011701">
    <property type="entry name" value="MFS"/>
</dbReference>
<feature type="transmembrane region" description="Helical" evidence="6">
    <location>
        <begin position="246"/>
        <end position="270"/>
    </location>
</feature>
<keyword evidence="5 6" id="KW-0472">Membrane</keyword>
<dbReference type="PANTHER" id="PTHR43124:SF3">
    <property type="entry name" value="CHLORAMPHENICOL EFFLUX PUMP RV0191"/>
    <property type="match status" value="1"/>
</dbReference>
<name>A0ABX0QP56_9GAMM</name>
<dbReference type="InterPro" id="IPR020846">
    <property type="entry name" value="MFS_dom"/>
</dbReference>
<comment type="subcellular location">
    <subcellularLocation>
        <location evidence="1">Cell membrane</location>
        <topology evidence="1">Multi-pass membrane protein</topology>
    </subcellularLocation>
</comment>
<dbReference type="EMBL" id="VWXD01000001">
    <property type="protein sequence ID" value="NIE98857.1"/>
    <property type="molecule type" value="Genomic_DNA"/>
</dbReference>
<sequence>MRNMENIRLEKRGWAGVASLALGSFASVTTEFLPVGLLPDVAGDYGITTGEAGMMMTLPGLLAAVAAPGVMMAAGKADRRWLLIGLSFLLLISASMSAWAPDWHIMLLSRGLTGISLGAFWAIGLAVAGRLVSQESAGKAIAAVFGGVTAAMILGVPFGTFVAGLFDWRTAFVAAALIAVVPLVLQLLFLSSVLAEDKLRPASLMNFIRRIEARKSILLILLIFGTHFGTYTFLTPLLSDAGIGQAAITLSLLGFGVTGFISNFVASAFVSEYLKSTLASALLVMMMSLLLMAAAHNAMWLIAGVLLWGGAWGALPLCLNINNRMASGELIEAGSAMFTFTVQVAIASGSAAGGVIVDNLSIQKDFFSGTAFIVFSLIILYGWKAGTKAEYALNRRN</sequence>
<keyword evidence="3 6" id="KW-0812">Transmembrane</keyword>
<evidence type="ECO:0000256" key="1">
    <source>
        <dbReference type="ARBA" id="ARBA00004651"/>
    </source>
</evidence>
<evidence type="ECO:0000256" key="5">
    <source>
        <dbReference type="ARBA" id="ARBA00023136"/>
    </source>
</evidence>
<dbReference type="PANTHER" id="PTHR43124">
    <property type="entry name" value="PURINE EFFLUX PUMP PBUE"/>
    <property type="match status" value="1"/>
</dbReference>
<dbReference type="Gene3D" id="1.20.1250.20">
    <property type="entry name" value="MFS general substrate transporter like domains"/>
    <property type="match status" value="1"/>
</dbReference>
<dbReference type="CDD" id="cd17324">
    <property type="entry name" value="MFS_NepI_like"/>
    <property type="match status" value="1"/>
</dbReference>
<feature type="transmembrane region" description="Helical" evidence="6">
    <location>
        <begin position="54"/>
        <end position="74"/>
    </location>
</feature>
<feature type="transmembrane region" description="Helical" evidence="6">
    <location>
        <begin position="366"/>
        <end position="383"/>
    </location>
</feature>
<evidence type="ECO:0000256" key="2">
    <source>
        <dbReference type="ARBA" id="ARBA00022475"/>
    </source>
</evidence>
<accession>A0ABX0QP56</accession>
<feature type="transmembrane region" description="Helical" evidence="6">
    <location>
        <begin position="333"/>
        <end position="354"/>
    </location>
</feature>
<evidence type="ECO:0000256" key="4">
    <source>
        <dbReference type="ARBA" id="ARBA00022989"/>
    </source>
</evidence>
<feature type="transmembrane region" description="Helical" evidence="6">
    <location>
        <begin position="81"/>
        <end position="101"/>
    </location>
</feature>
<dbReference type="InterPro" id="IPR036259">
    <property type="entry name" value="MFS_trans_sf"/>
</dbReference>
<dbReference type="InterPro" id="IPR050189">
    <property type="entry name" value="MFS_Efflux_Transporters"/>
</dbReference>
<dbReference type="Proteomes" id="UP000780690">
    <property type="component" value="Unassembled WGS sequence"/>
</dbReference>
<feature type="transmembrane region" description="Helical" evidence="6">
    <location>
        <begin position="277"/>
        <end position="295"/>
    </location>
</feature>
<evidence type="ECO:0000313" key="9">
    <source>
        <dbReference type="Proteomes" id="UP000780690"/>
    </source>
</evidence>
<reference evidence="8 9" key="1">
    <citation type="journal article" date="2019" name="bioRxiv">
        <title>Bacteria contribute to plant secondary compound degradation in a generalist herbivore system.</title>
        <authorList>
            <person name="Francoeur C.B."/>
            <person name="Khadempour L."/>
            <person name="Moreira-Soto R.D."/>
            <person name="Gotting K."/>
            <person name="Book A.J."/>
            <person name="Pinto-Tomas A.A."/>
            <person name="Keefover-Ring K."/>
            <person name="Currie C.R."/>
        </authorList>
    </citation>
    <scope>NUCLEOTIDE SEQUENCE [LARGE SCALE GENOMIC DNA]</scope>
    <source>
        <strain evidence="8 9">Acro-805</strain>
    </source>
</reference>
<evidence type="ECO:0000259" key="7">
    <source>
        <dbReference type="PROSITE" id="PS50850"/>
    </source>
</evidence>
<dbReference type="PROSITE" id="PS50850">
    <property type="entry name" value="MFS"/>
    <property type="match status" value="1"/>
</dbReference>
<dbReference type="Pfam" id="PF07690">
    <property type="entry name" value="MFS_1"/>
    <property type="match status" value="1"/>
</dbReference>
<feature type="transmembrane region" description="Helical" evidence="6">
    <location>
        <begin position="140"/>
        <end position="166"/>
    </location>
</feature>
<feature type="transmembrane region" description="Helical" evidence="6">
    <location>
        <begin position="172"/>
        <end position="195"/>
    </location>
</feature>
<gene>
    <name evidence="8" type="ORF">F3J38_02035</name>
</gene>
<keyword evidence="2" id="KW-1003">Cell membrane</keyword>
<evidence type="ECO:0000313" key="8">
    <source>
        <dbReference type="EMBL" id="NIE98857.1"/>
    </source>
</evidence>
<evidence type="ECO:0000256" key="6">
    <source>
        <dbReference type="SAM" id="Phobius"/>
    </source>
</evidence>
<feature type="transmembrane region" description="Helical" evidence="6">
    <location>
        <begin position="216"/>
        <end position="234"/>
    </location>
</feature>
<feature type="domain" description="Major facilitator superfamily (MFS) profile" evidence="7">
    <location>
        <begin position="16"/>
        <end position="388"/>
    </location>
</feature>
<comment type="caution">
    <text evidence="8">The sequence shown here is derived from an EMBL/GenBank/DDBJ whole genome shotgun (WGS) entry which is preliminary data.</text>
</comment>
<keyword evidence="9" id="KW-1185">Reference proteome</keyword>
<dbReference type="SUPFAM" id="SSF103473">
    <property type="entry name" value="MFS general substrate transporter"/>
    <property type="match status" value="1"/>
</dbReference>
<keyword evidence="4 6" id="KW-1133">Transmembrane helix</keyword>
<proteinExistence type="predicted"/>
<feature type="transmembrane region" description="Helical" evidence="6">
    <location>
        <begin position="301"/>
        <end position="321"/>
    </location>
</feature>
<evidence type="ECO:0000256" key="3">
    <source>
        <dbReference type="ARBA" id="ARBA00022692"/>
    </source>
</evidence>
<organism evidence="8 9">
    <name type="scientific">Candidatus Pantoea formicae</name>
    <dbReference type="NCBI Taxonomy" id="2608355"/>
    <lineage>
        <taxon>Bacteria</taxon>
        <taxon>Pseudomonadati</taxon>
        <taxon>Pseudomonadota</taxon>
        <taxon>Gammaproteobacteria</taxon>
        <taxon>Enterobacterales</taxon>
        <taxon>Erwiniaceae</taxon>
        <taxon>Pantoea</taxon>
    </lineage>
</organism>